<feature type="region of interest" description="Disordered" evidence="3">
    <location>
        <begin position="61"/>
        <end position="99"/>
    </location>
</feature>
<sequence length="452" mass="49402">MPVFRLSILGIGAARFAERPPTPKSQEKAPSSQIVQILSLYQVGYLLYFYPMVMGTKRVSEAESSQNSSQNSKRIKKEKRGPQEKKSSETRTNDHPADKLPIQFQLIQLQKLTRDLLAQSDNIESTEKENAKDLIKGLKRINKAFENSENTSLNCTKQLPLPPISSGLPSPAGTHCDSKLPLLPPIGDESLKTAVFTHTGIMERGPVSTQTSEKTYDRLEVLGDAYIELISTRLIWENFPTLPAGKIAQARETMVKNETLAEYAIAYGFDRLLKTSSDIKNVPKRWTKVMGDVFEAYVAAAIIADPKGGLQAVESWLTQLWLPKLAEVKVPLASVTLAQGSKASFKDKLAATVMSRGIKLQYLEEKPRQREGGLVTSFIGAYLTGWGYEKKLLGSGSGLSKSEAGNEAALNALNNKPLIDQIAAKKREYDQNMAAQKAAAAAAAASSAAETS</sequence>
<dbReference type="Gene3D" id="1.10.1520.10">
    <property type="entry name" value="Ribonuclease III domain"/>
    <property type="match status" value="1"/>
</dbReference>
<dbReference type="PANTHER" id="PTHR11207:SF0">
    <property type="entry name" value="RIBONUCLEASE 3"/>
    <property type="match status" value="1"/>
</dbReference>
<dbReference type="RefSeq" id="XP_003023979.1">
    <property type="nucleotide sequence ID" value="XM_003023933.1"/>
</dbReference>
<proteinExistence type="predicted"/>
<feature type="coiled-coil region" evidence="2">
    <location>
        <begin position="109"/>
        <end position="148"/>
    </location>
</feature>
<evidence type="ECO:0000256" key="3">
    <source>
        <dbReference type="SAM" id="MobiDB-lite"/>
    </source>
</evidence>
<dbReference type="Gene3D" id="3.30.160.20">
    <property type="match status" value="1"/>
</dbReference>
<keyword evidence="2" id="KW-0175">Coiled coil</keyword>
<evidence type="ECO:0000256" key="1">
    <source>
        <dbReference type="ARBA" id="ARBA00022884"/>
    </source>
</evidence>
<dbReference type="GO" id="GO:0006364">
    <property type="term" value="P:rRNA processing"/>
    <property type="evidence" value="ECO:0007669"/>
    <property type="project" value="TreeGrafter"/>
</dbReference>
<dbReference type="KEGG" id="tve:TRV_01871"/>
<dbReference type="OrthoDB" id="2392202at2759"/>
<dbReference type="InterPro" id="IPR000999">
    <property type="entry name" value="RNase_III_dom"/>
</dbReference>
<dbReference type="HOGENOM" id="CLU_048162_1_0_1"/>
<dbReference type="GO" id="GO:0034475">
    <property type="term" value="P:U4 snRNA 3'-end processing"/>
    <property type="evidence" value="ECO:0007669"/>
    <property type="project" value="TreeGrafter"/>
</dbReference>
<dbReference type="Pfam" id="PF00636">
    <property type="entry name" value="Ribonuclease_3"/>
    <property type="match status" value="1"/>
</dbReference>
<dbReference type="EMBL" id="ACYE01000099">
    <property type="protein sequence ID" value="EFE43361.1"/>
    <property type="molecule type" value="Genomic_DNA"/>
</dbReference>
<evidence type="ECO:0000313" key="5">
    <source>
        <dbReference type="EMBL" id="EFE43361.1"/>
    </source>
</evidence>
<accession>D4D457</accession>
<dbReference type="CDD" id="cd00593">
    <property type="entry name" value="RIBOc"/>
    <property type="match status" value="1"/>
</dbReference>
<dbReference type="GeneID" id="9582672"/>
<feature type="domain" description="RNase III" evidence="4">
    <location>
        <begin position="186"/>
        <end position="306"/>
    </location>
</feature>
<dbReference type="InterPro" id="IPR036389">
    <property type="entry name" value="RNase_III_sf"/>
</dbReference>
<name>D4D457_TRIVH</name>
<dbReference type="Proteomes" id="UP000008383">
    <property type="component" value="Unassembled WGS sequence"/>
</dbReference>
<dbReference type="SUPFAM" id="SSF69065">
    <property type="entry name" value="RNase III domain-like"/>
    <property type="match status" value="1"/>
</dbReference>
<keyword evidence="6" id="KW-1185">Reference proteome</keyword>
<dbReference type="GO" id="GO:0005654">
    <property type="term" value="C:nucleoplasm"/>
    <property type="evidence" value="ECO:0007669"/>
    <property type="project" value="TreeGrafter"/>
</dbReference>
<protein>
    <submittedName>
        <fullName evidence="5">Nucleolar RNAse III, putative</fullName>
    </submittedName>
</protein>
<gene>
    <name evidence="5" type="ORF">TRV_01871</name>
</gene>
<dbReference type="SMART" id="SM00535">
    <property type="entry name" value="RIBOc"/>
    <property type="match status" value="1"/>
</dbReference>
<dbReference type="GO" id="GO:0006369">
    <property type="term" value="P:termination of RNA polymerase II transcription"/>
    <property type="evidence" value="ECO:0007669"/>
    <property type="project" value="TreeGrafter"/>
</dbReference>
<dbReference type="SUPFAM" id="SSF54768">
    <property type="entry name" value="dsRNA-binding domain-like"/>
    <property type="match status" value="1"/>
</dbReference>
<comment type="caution">
    <text evidence="5">The sequence shown here is derived from an EMBL/GenBank/DDBJ whole genome shotgun (WGS) entry which is preliminary data.</text>
</comment>
<dbReference type="PANTHER" id="PTHR11207">
    <property type="entry name" value="RIBONUCLEASE III"/>
    <property type="match status" value="1"/>
</dbReference>
<evidence type="ECO:0000256" key="2">
    <source>
        <dbReference type="SAM" id="Coils"/>
    </source>
</evidence>
<feature type="compositionally biased region" description="Basic and acidic residues" evidence="3">
    <location>
        <begin position="80"/>
        <end position="98"/>
    </location>
</feature>
<evidence type="ECO:0000259" key="4">
    <source>
        <dbReference type="PROSITE" id="PS50142"/>
    </source>
</evidence>
<dbReference type="PROSITE" id="PS50142">
    <property type="entry name" value="RNASE_3_2"/>
    <property type="match status" value="1"/>
</dbReference>
<dbReference type="GO" id="GO:0003723">
    <property type="term" value="F:RNA binding"/>
    <property type="evidence" value="ECO:0007669"/>
    <property type="project" value="UniProtKB-KW"/>
</dbReference>
<dbReference type="GO" id="GO:0004525">
    <property type="term" value="F:ribonuclease III activity"/>
    <property type="evidence" value="ECO:0007669"/>
    <property type="project" value="InterPro"/>
</dbReference>
<reference evidence="6" key="1">
    <citation type="journal article" date="2011" name="Genome Biol.">
        <title>Comparative and functional genomics provide insights into the pathogenicity of dermatophytic fungi.</title>
        <authorList>
            <person name="Burmester A."/>
            <person name="Shelest E."/>
            <person name="Gloeckner G."/>
            <person name="Heddergott C."/>
            <person name="Schindler S."/>
            <person name="Staib P."/>
            <person name="Heidel A."/>
            <person name="Felder M."/>
            <person name="Petzold A."/>
            <person name="Szafranski K."/>
            <person name="Feuermann M."/>
            <person name="Pedruzzi I."/>
            <person name="Priebe S."/>
            <person name="Groth M."/>
            <person name="Winkler R."/>
            <person name="Li W."/>
            <person name="Kniemeyer O."/>
            <person name="Schroeckh V."/>
            <person name="Hertweck C."/>
            <person name="Hube B."/>
            <person name="White T.C."/>
            <person name="Platzer M."/>
            <person name="Guthke R."/>
            <person name="Heitman J."/>
            <person name="Woestemeyer J."/>
            <person name="Zipfel P.F."/>
            <person name="Monod M."/>
            <person name="Brakhage A.A."/>
        </authorList>
    </citation>
    <scope>NUCLEOTIDE SEQUENCE [LARGE SCALE GENOMIC DNA]</scope>
    <source>
        <strain evidence="6">HKI 0517</strain>
    </source>
</reference>
<feature type="compositionally biased region" description="Low complexity" evidence="3">
    <location>
        <begin position="62"/>
        <end position="72"/>
    </location>
</feature>
<dbReference type="AlphaFoldDB" id="D4D457"/>
<evidence type="ECO:0000313" key="6">
    <source>
        <dbReference type="Proteomes" id="UP000008383"/>
    </source>
</evidence>
<organism evidence="5 6">
    <name type="scientific">Trichophyton verrucosum (strain HKI 0517)</name>
    <dbReference type="NCBI Taxonomy" id="663202"/>
    <lineage>
        <taxon>Eukaryota</taxon>
        <taxon>Fungi</taxon>
        <taxon>Dikarya</taxon>
        <taxon>Ascomycota</taxon>
        <taxon>Pezizomycotina</taxon>
        <taxon>Eurotiomycetes</taxon>
        <taxon>Eurotiomycetidae</taxon>
        <taxon>Onygenales</taxon>
        <taxon>Arthrodermataceae</taxon>
        <taxon>Trichophyton</taxon>
    </lineage>
</organism>
<keyword evidence="1" id="KW-0694">RNA-binding</keyword>